<organism evidence="1 2">
    <name type="scientific">Dehalobacter restrictus (strain DSM 9455 / PER-K23)</name>
    <dbReference type="NCBI Taxonomy" id="871738"/>
    <lineage>
        <taxon>Bacteria</taxon>
        <taxon>Bacillati</taxon>
        <taxon>Bacillota</taxon>
        <taxon>Clostridia</taxon>
        <taxon>Eubacteriales</taxon>
        <taxon>Desulfitobacteriaceae</taxon>
        <taxon>Dehalobacter</taxon>
    </lineage>
</organism>
<protein>
    <submittedName>
        <fullName evidence="1">Transposase</fullName>
    </submittedName>
</protein>
<name>A0ABM5P8N4_DEHRP</name>
<evidence type="ECO:0000313" key="1">
    <source>
        <dbReference type="EMBL" id="AHF10893.1"/>
    </source>
</evidence>
<proteinExistence type="predicted"/>
<gene>
    <name evidence="1" type="ORF">DEHRE_13120</name>
</gene>
<dbReference type="EMBL" id="CP007033">
    <property type="protein sequence ID" value="AHF10893.1"/>
    <property type="molecule type" value="Genomic_DNA"/>
</dbReference>
<sequence>MDIQKVTAAYRRSQWMQVIQERQCSGKSINDFCQEKGISRHAYFYWQRQLRKAACMELSERKEETVVSCVPEGWMQLSQGQEVKSTLDIEVGGCHVTVDAHTDPELLKKVCRILRML</sequence>
<evidence type="ECO:0000313" key="2">
    <source>
        <dbReference type="Proteomes" id="UP000018934"/>
    </source>
</evidence>
<dbReference type="NCBIfam" id="NF047593">
    <property type="entry name" value="IS66_ISAeme5_TnpA"/>
    <property type="match status" value="1"/>
</dbReference>
<keyword evidence="2" id="KW-1185">Reference proteome</keyword>
<accession>A0ABM5P8N4</accession>
<dbReference type="Proteomes" id="UP000018934">
    <property type="component" value="Chromosome"/>
</dbReference>
<reference evidence="1 2" key="1">
    <citation type="journal article" date="2013" name="Stand. Genomic Sci.">
        <title>Complete genome sequence of Dehalobacter restrictus PER-K23(T.).</title>
        <authorList>
            <person name="Kruse T."/>
            <person name="Maillard J."/>
            <person name="Goodwin L."/>
            <person name="Woyke T."/>
            <person name="Teshima H."/>
            <person name="Bruce D."/>
            <person name="Detter C."/>
            <person name="Tapia R."/>
            <person name="Han C."/>
            <person name="Huntemann M."/>
            <person name="Wei C.L."/>
            <person name="Han J."/>
            <person name="Chen A."/>
            <person name="Kyrpides N."/>
            <person name="Szeto E."/>
            <person name="Markowitz V."/>
            <person name="Ivanova N."/>
            <person name="Pagani I."/>
            <person name="Pati A."/>
            <person name="Pitluck S."/>
            <person name="Nolan M."/>
            <person name="Holliger C."/>
            <person name="Smidt H."/>
        </authorList>
    </citation>
    <scope>NUCLEOTIDE SEQUENCE [LARGE SCALE GENOMIC DNA]</scope>
    <source>
        <strain evidence="2">DSM 9455</strain>
    </source>
</reference>